<dbReference type="PANTHER" id="PTHR10165:SF35">
    <property type="entry name" value="RE23632P"/>
    <property type="match status" value="1"/>
</dbReference>
<dbReference type="EMBL" id="BEYU01000078">
    <property type="protein sequence ID" value="GBG30594.1"/>
    <property type="molecule type" value="Genomic_DNA"/>
</dbReference>
<evidence type="ECO:0000256" key="2">
    <source>
        <dbReference type="ARBA" id="ARBA00008816"/>
    </source>
</evidence>
<reference evidence="9 10" key="1">
    <citation type="submission" date="2017-12" db="EMBL/GenBank/DDBJ databases">
        <title>Sequencing, de novo assembly and annotation of complete genome of a new Thraustochytrid species, strain FCC1311.</title>
        <authorList>
            <person name="Sedici K."/>
            <person name="Godart F."/>
            <person name="Aiese Cigliano R."/>
            <person name="Sanseverino W."/>
            <person name="Barakat M."/>
            <person name="Ortet P."/>
            <person name="Marechal E."/>
            <person name="Cagnac O."/>
            <person name="Amato A."/>
        </authorList>
    </citation>
    <scope>NUCLEOTIDE SEQUENCE [LARGE SCALE GENOMIC DNA]</scope>
</reference>
<name>A0A2R5GRT8_9STRA</name>
<feature type="transmembrane region" description="Helical" evidence="7">
    <location>
        <begin position="213"/>
        <end position="234"/>
    </location>
</feature>
<dbReference type="OrthoDB" id="10030083at2759"/>
<dbReference type="GO" id="GO:0006644">
    <property type="term" value="P:phospholipid metabolic process"/>
    <property type="evidence" value="ECO:0007669"/>
    <property type="project" value="InterPro"/>
</dbReference>
<evidence type="ECO:0000256" key="5">
    <source>
        <dbReference type="ARBA" id="ARBA00023136"/>
    </source>
</evidence>
<dbReference type="Proteomes" id="UP000241890">
    <property type="component" value="Unassembled WGS sequence"/>
</dbReference>
<keyword evidence="10" id="KW-1185">Reference proteome</keyword>
<evidence type="ECO:0000256" key="6">
    <source>
        <dbReference type="SAM" id="MobiDB-lite"/>
    </source>
</evidence>
<keyword evidence="3 7" id="KW-0812">Transmembrane</keyword>
<gene>
    <name evidence="9" type="ORF">FCC1311_068142</name>
</gene>
<evidence type="ECO:0000256" key="1">
    <source>
        <dbReference type="ARBA" id="ARBA00004141"/>
    </source>
</evidence>
<comment type="similarity">
    <text evidence="2">Belongs to the PA-phosphatase related phosphoesterase family.</text>
</comment>
<dbReference type="Pfam" id="PF01569">
    <property type="entry name" value="PAP2"/>
    <property type="match status" value="1"/>
</dbReference>
<dbReference type="GO" id="GO:0008195">
    <property type="term" value="F:phosphatidate phosphatase activity"/>
    <property type="evidence" value="ECO:0007669"/>
    <property type="project" value="TreeGrafter"/>
</dbReference>
<dbReference type="InterPro" id="IPR036938">
    <property type="entry name" value="PAP2/HPO_sf"/>
</dbReference>
<feature type="compositionally biased region" description="Polar residues" evidence="6">
    <location>
        <begin position="344"/>
        <end position="354"/>
    </location>
</feature>
<keyword evidence="4 7" id="KW-1133">Transmembrane helix</keyword>
<feature type="domain" description="Phosphatidic acid phosphatase type 2/haloperoxidase" evidence="8">
    <location>
        <begin position="125"/>
        <end position="262"/>
    </location>
</feature>
<dbReference type="GO" id="GO:0016020">
    <property type="term" value="C:membrane"/>
    <property type="evidence" value="ECO:0007669"/>
    <property type="project" value="UniProtKB-SubCell"/>
</dbReference>
<accession>A0A2R5GRT8</accession>
<evidence type="ECO:0000256" key="4">
    <source>
        <dbReference type="ARBA" id="ARBA00022989"/>
    </source>
</evidence>
<evidence type="ECO:0000256" key="7">
    <source>
        <dbReference type="SAM" id="Phobius"/>
    </source>
</evidence>
<keyword evidence="5 7" id="KW-0472">Membrane</keyword>
<proteinExistence type="inferred from homology"/>
<feature type="transmembrane region" description="Helical" evidence="7">
    <location>
        <begin position="87"/>
        <end position="108"/>
    </location>
</feature>
<evidence type="ECO:0000256" key="3">
    <source>
        <dbReference type="ARBA" id="ARBA00022692"/>
    </source>
</evidence>
<organism evidence="9 10">
    <name type="scientific">Hondaea fermentalgiana</name>
    <dbReference type="NCBI Taxonomy" id="2315210"/>
    <lineage>
        <taxon>Eukaryota</taxon>
        <taxon>Sar</taxon>
        <taxon>Stramenopiles</taxon>
        <taxon>Bigyra</taxon>
        <taxon>Labyrinthulomycetes</taxon>
        <taxon>Thraustochytrida</taxon>
        <taxon>Thraustochytriidae</taxon>
        <taxon>Hondaea</taxon>
    </lineage>
</organism>
<dbReference type="SUPFAM" id="SSF48317">
    <property type="entry name" value="Acid phosphatase/Vanadium-dependent haloperoxidase"/>
    <property type="match status" value="1"/>
</dbReference>
<dbReference type="PANTHER" id="PTHR10165">
    <property type="entry name" value="LIPID PHOSPHATE PHOSPHATASE"/>
    <property type="match status" value="1"/>
</dbReference>
<dbReference type="SMART" id="SM00014">
    <property type="entry name" value="acidPPc"/>
    <property type="match status" value="1"/>
</dbReference>
<evidence type="ECO:0000313" key="9">
    <source>
        <dbReference type="EMBL" id="GBG30594.1"/>
    </source>
</evidence>
<feature type="transmembrane region" description="Helical" evidence="7">
    <location>
        <begin position="174"/>
        <end position="193"/>
    </location>
</feature>
<dbReference type="InterPro" id="IPR000326">
    <property type="entry name" value="PAP2/HPO"/>
</dbReference>
<feature type="region of interest" description="Disordered" evidence="6">
    <location>
        <begin position="315"/>
        <end position="354"/>
    </location>
</feature>
<sequence>MMGPLFALHRLGSRADDDGENPHDKLPYKLSNPFTIMAYYAIDWVAAIALVLLTVFARRIARSPRFYEDNDPSFSYPYQEDTVSTTALGFIGVGVPLVTGILTEMVLMARLRAWPFFLDAHAFCLGIMQSHALAQLVTIVLKGSVGRLRPSAFGRREKGGYSWNESFPSGHTSLSFTGMVFLALFLAAKSGIFCKRGLLFYTTSDRQGDPFRGSFAIGLGVFVAPLALAIFVGASRLIDYAHDFSDVNAGAAIGTAAAVFAYHCNYPSITSELGALPRPLAHLHCADPDWIRYYHHAQISSLPLHAADREFDEGSVPLREASSQSATELTRVDEVGNNRHGSHHSNISNRSSDS</sequence>
<comment type="caution">
    <text evidence="9">The sequence shown here is derived from an EMBL/GenBank/DDBJ whole genome shotgun (WGS) entry which is preliminary data.</text>
</comment>
<protein>
    <submittedName>
        <fullName evidence="9">PA-phosphatase related-family protein DDB_G0284367</fullName>
    </submittedName>
</protein>
<comment type="subcellular location">
    <subcellularLocation>
        <location evidence="1">Membrane</location>
        <topology evidence="1">Multi-pass membrane protein</topology>
    </subcellularLocation>
</comment>
<feature type="transmembrane region" description="Helical" evidence="7">
    <location>
        <begin position="36"/>
        <end position="57"/>
    </location>
</feature>
<dbReference type="Gene3D" id="1.20.144.10">
    <property type="entry name" value="Phosphatidic acid phosphatase type 2/haloperoxidase"/>
    <property type="match status" value="1"/>
</dbReference>
<dbReference type="InParanoid" id="A0A2R5GRT8"/>
<evidence type="ECO:0000259" key="8">
    <source>
        <dbReference type="SMART" id="SM00014"/>
    </source>
</evidence>
<dbReference type="InterPro" id="IPR043216">
    <property type="entry name" value="PAP-like"/>
</dbReference>
<dbReference type="GO" id="GO:0046839">
    <property type="term" value="P:phospholipid dephosphorylation"/>
    <property type="evidence" value="ECO:0007669"/>
    <property type="project" value="TreeGrafter"/>
</dbReference>
<evidence type="ECO:0000313" key="10">
    <source>
        <dbReference type="Proteomes" id="UP000241890"/>
    </source>
</evidence>
<dbReference type="AlphaFoldDB" id="A0A2R5GRT8"/>